<organism evidence="12 13">
    <name type="scientific">Pseudomonas neustonica</name>
    <dbReference type="NCBI Taxonomy" id="2487346"/>
    <lineage>
        <taxon>Bacteria</taxon>
        <taxon>Pseudomonadati</taxon>
        <taxon>Pseudomonadota</taxon>
        <taxon>Gammaproteobacteria</taxon>
        <taxon>Pseudomonadales</taxon>
        <taxon>Pseudomonadaceae</taxon>
        <taxon>Pseudomonas</taxon>
    </lineage>
</organism>
<dbReference type="NCBIfam" id="TIGR02796">
    <property type="entry name" value="tolQ"/>
    <property type="match status" value="1"/>
</dbReference>
<feature type="domain" description="MotA/TolQ/ExbB proton channel" evidence="11">
    <location>
        <begin position="80"/>
        <end position="206"/>
    </location>
</feature>
<gene>
    <name evidence="10 12" type="primary">tolQ</name>
    <name evidence="12" type="ORF">EF096_09030</name>
</gene>
<name>A0ABX9XIN2_9PSED</name>
<evidence type="ECO:0000313" key="12">
    <source>
        <dbReference type="EMBL" id="ROZ85255.1"/>
    </source>
</evidence>
<dbReference type="PANTHER" id="PTHR30625">
    <property type="entry name" value="PROTEIN TOLQ"/>
    <property type="match status" value="1"/>
</dbReference>
<evidence type="ECO:0000256" key="2">
    <source>
        <dbReference type="ARBA" id="ARBA00010442"/>
    </source>
</evidence>
<dbReference type="InterPro" id="IPR050790">
    <property type="entry name" value="ExbB/TolQ_transport"/>
</dbReference>
<evidence type="ECO:0000256" key="10">
    <source>
        <dbReference type="HAMAP-Rule" id="MF_02202"/>
    </source>
</evidence>
<evidence type="ECO:0000313" key="13">
    <source>
        <dbReference type="Proteomes" id="UP000275199"/>
    </source>
</evidence>
<keyword evidence="3 10" id="KW-1003">Cell membrane</keyword>
<comment type="subunit">
    <text evidence="10">The Tol-Pal system is composed of five core proteins: the inner membrane proteins TolA, TolQ and TolR, the periplasmic protein TolB and the outer membrane protein Pal. They form a network linking the inner and outer membranes and the peptidoglycan layer.</text>
</comment>
<keyword evidence="9 10" id="KW-0131">Cell cycle</keyword>
<evidence type="ECO:0000259" key="11">
    <source>
        <dbReference type="Pfam" id="PF01618"/>
    </source>
</evidence>
<keyword evidence="13" id="KW-1185">Reference proteome</keyword>
<keyword evidence="4 10" id="KW-0997">Cell inner membrane</keyword>
<evidence type="ECO:0000256" key="9">
    <source>
        <dbReference type="ARBA" id="ARBA00023306"/>
    </source>
</evidence>
<evidence type="ECO:0000256" key="5">
    <source>
        <dbReference type="ARBA" id="ARBA00022618"/>
    </source>
</evidence>
<evidence type="ECO:0000256" key="1">
    <source>
        <dbReference type="ARBA" id="ARBA00004651"/>
    </source>
</evidence>
<dbReference type="InterPro" id="IPR014163">
    <property type="entry name" value="Tol-Pal_TolQ"/>
</dbReference>
<comment type="function">
    <text evidence="10">Part of the Tol-Pal system, which plays a role in outer membrane invagination during cell division and is important for maintaining outer membrane integrity.</text>
</comment>
<comment type="caution">
    <text evidence="12">The sequence shown here is derived from an EMBL/GenBank/DDBJ whole genome shotgun (WGS) entry which is preliminary data.</text>
</comment>
<dbReference type="RefSeq" id="WP_123889297.1">
    <property type="nucleotide sequence ID" value="NZ_RKKU01000008.1"/>
</dbReference>
<feature type="transmembrane region" description="Helical" evidence="10">
    <location>
        <begin position="20"/>
        <end position="40"/>
    </location>
</feature>
<keyword evidence="5 10" id="KW-0132">Cell division</keyword>
<keyword evidence="7 10" id="KW-1133">Transmembrane helix</keyword>
<evidence type="ECO:0000256" key="7">
    <source>
        <dbReference type="ARBA" id="ARBA00022989"/>
    </source>
</evidence>
<evidence type="ECO:0000256" key="4">
    <source>
        <dbReference type="ARBA" id="ARBA00022519"/>
    </source>
</evidence>
<dbReference type="HAMAP" id="MF_02202">
    <property type="entry name" value="TolQ"/>
    <property type="match status" value="1"/>
</dbReference>
<dbReference type="PANTHER" id="PTHR30625:SF3">
    <property type="entry name" value="TOL-PAL SYSTEM PROTEIN TOLQ"/>
    <property type="match status" value="1"/>
</dbReference>
<comment type="subcellular location">
    <subcellularLocation>
        <location evidence="10">Cell inner membrane</location>
        <topology evidence="10">Multi-pass membrane protein</topology>
    </subcellularLocation>
    <subcellularLocation>
        <location evidence="1">Cell membrane</location>
        <topology evidence="1">Multi-pass membrane protein</topology>
    </subcellularLocation>
</comment>
<accession>A0ABX9XIN2</accession>
<dbReference type="Pfam" id="PF01618">
    <property type="entry name" value="MotA_ExbB"/>
    <property type="match status" value="1"/>
</dbReference>
<dbReference type="EMBL" id="RKKU01000008">
    <property type="protein sequence ID" value="ROZ85255.1"/>
    <property type="molecule type" value="Genomic_DNA"/>
</dbReference>
<reference evidence="12 13" key="1">
    <citation type="submission" date="2018-11" db="EMBL/GenBank/DDBJ databases">
        <authorList>
            <person name="Jang G.I."/>
            <person name="Hwang C.Y."/>
        </authorList>
    </citation>
    <scope>NUCLEOTIDE SEQUENCE [LARGE SCALE GENOMIC DNA]</scope>
    <source>
        <strain evidence="12 13">SSM26</strain>
    </source>
</reference>
<evidence type="ECO:0000256" key="6">
    <source>
        <dbReference type="ARBA" id="ARBA00022692"/>
    </source>
</evidence>
<protein>
    <recommendedName>
        <fullName evidence="10">Tol-Pal system protein TolQ</fullName>
    </recommendedName>
</protein>
<sequence>MSSTTEAHTIWSLVLEASLLVKGVMLILLLASVATWFLIAQRSTLFNQAKRAIKAFEDQFWSGKELGQLYSNSQDRAGVEQIFRAGYSEFAQLDQRNHSEPEAVMQGVERAMRVAIAHEEERLEQHLPFLATVGSVSPYVGLFGTVWGIMNSFIGLSQVQQATLATVAPGIAEALIATAIGLFAAIPAVVAYNRFSSRSEHLLGQYYNFAEEFSAILHRRVYNRAAGQN</sequence>
<keyword evidence="8 10" id="KW-0472">Membrane</keyword>
<feature type="transmembrane region" description="Helical" evidence="10">
    <location>
        <begin position="129"/>
        <end position="150"/>
    </location>
</feature>
<comment type="similarity">
    <text evidence="2 10">Belongs to the ExbB/TolQ family.</text>
</comment>
<dbReference type="Proteomes" id="UP000275199">
    <property type="component" value="Unassembled WGS sequence"/>
</dbReference>
<proteinExistence type="inferred from homology"/>
<evidence type="ECO:0000256" key="8">
    <source>
        <dbReference type="ARBA" id="ARBA00023136"/>
    </source>
</evidence>
<keyword evidence="6 10" id="KW-0812">Transmembrane</keyword>
<evidence type="ECO:0000256" key="3">
    <source>
        <dbReference type="ARBA" id="ARBA00022475"/>
    </source>
</evidence>
<feature type="transmembrane region" description="Helical" evidence="10">
    <location>
        <begin position="170"/>
        <end position="192"/>
    </location>
</feature>
<dbReference type="InterPro" id="IPR002898">
    <property type="entry name" value="MotA_ExbB_proton_chnl"/>
</dbReference>